<feature type="compositionally biased region" description="Low complexity" evidence="10">
    <location>
        <begin position="92"/>
        <end position="114"/>
    </location>
</feature>
<feature type="transmembrane region" description="Helical" evidence="11">
    <location>
        <begin position="247"/>
        <end position="265"/>
    </location>
</feature>
<dbReference type="AlphaFoldDB" id="A0A0G4F5I9"/>
<evidence type="ECO:0000256" key="9">
    <source>
        <dbReference type="RuleBase" id="RU003722"/>
    </source>
</evidence>
<feature type="region of interest" description="Disordered" evidence="10">
    <location>
        <begin position="797"/>
        <end position="892"/>
    </location>
</feature>
<evidence type="ECO:0000256" key="2">
    <source>
        <dbReference type="ARBA" id="ARBA00022448"/>
    </source>
</evidence>
<dbReference type="Pfam" id="PF00999">
    <property type="entry name" value="Na_H_Exchanger"/>
    <property type="match status" value="1"/>
</dbReference>
<dbReference type="STRING" id="1169540.A0A0G4F5I9"/>
<feature type="transmembrane region" description="Helical" evidence="11">
    <location>
        <begin position="354"/>
        <end position="372"/>
    </location>
</feature>
<dbReference type="GO" id="GO:0015385">
    <property type="term" value="F:sodium:proton antiporter activity"/>
    <property type="evidence" value="ECO:0007669"/>
    <property type="project" value="InterPro"/>
</dbReference>
<evidence type="ECO:0000256" key="3">
    <source>
        <dbReference type="ARBA" id="ARBA00022692"/>
    </source>
</evidence>
<dbReference type="GO" id="GO:0051453">
    <property type="term" value="P:regulation of intracellular pH"/>
    <property type="evidence" value="ECO:0007669"/>
    <property type="project" value="TreeGrafter"/>
</dbReference>
<dbReference type="VEuPathDB" id="CryptoDB:Vbra_4161"/>
<keyword evidence="5" id="KW-0915">Sodium</keyword>
<dbReference type="GO" id="GO:0098719">
    <property type="term" value="P:sodium ion import across plasma membrane"/>
    <property type="evidence" value="ECO:0007669"/>
    <property type="project" value="TreeGrafter"/>
</dbReference>
<gene>
    <name evidence="13" type="ORF">Vbra_4161</name>
</gene>
<dbReference type="OrthoDB" id="196264at2759"/>
<dbReference type="PRINTS" id="PR01084">
    <property type="entry name" value="NAHEXCHNGR"/>
</dbReference>
<feature type="transmembrane region" description="Helical" evidence="11">
    <location>
        <begin position="535"/>
        <end position="564"/>
    </location>
</feature>
<dbReference type="InParanoid" id="A0A0G4F5I9"/>
<protein>
    <recommendedName>
        <fullName evidence="9">Sodium/hydrogen exchanger</fullName>
    </recommendedName>
</protein>
<dbReference type="PANTHER" id="PTHR10110:SF187">
    <property type="entry name" value="SODIUM_HYDROGEN EXCHANGER"/>
    <property type="match status" value="1"/>
</dbReference>
<dbReference type="PANTHER" id="PTHR10110">
    <property type="entry name" value="SODIUM/HYDROGEN EXCHANGER"/>
    <property type="match status" value="1"/>
</dbReference>
<dbReference type="InterPro" id="IPR018422">
    <property type="entry name" value="Cation/H_exchanger_CPA1"/>
</dbReference>
<dbReference type="Proteomes" id="UP000041254">
    <property type="component" value="Unassembled WGS sequence"/>
</dbReference>
<dbReference type="GO" id="GO:0015386">
    <property type="term" value="F:potassium:proton antiporter activity"/>
    <property type="evidence" value="ECO:0007669"/>
    <property type="project" value="TreeGrafter"/>
</dbReference>
<feature type="transmembrane region" description="Helical" evidence="11">
    <location>
        <begin position="285"/>
        <end position="304"/>
    </location>
</feature>
<feature type="compositionally biased region" description="Basic and acidic residues" evidence="10">
    <location>
        <begin position="747"/>
        <end position="763"/>
    </location>
</feature>
<feature type="compositionally biased region" description="Acidic residues" evidence="10">
    <location>
        <begin position="54"/>
        <end position="74"/>
    </location>
</feature>
<comment type="similarity">
    <text evidence="9">Belongs to the monovalent cation:proton antiporter 1 (CPA1) transporter (TC 2.A.36) family.</text>
</comment>
<dbReference type="Gene3D" id="6.10.140.1330">
    <property type="match status" value="1"/>
</dbReference>
<evidence type="ECO:0000256" key="7">
    <source>
        <dbReference type="ARBA" id="ARBA00023136"/>
    </source>
</evidence>
<feature type="transmembrane region" description="Helical" evidence="11">
    <location>
        <begin position="607"/>
        <end position="630"/>
    </location>
</feature>
<organism evidence="13 14">
    <name type="scientific">Vitrella brassicaformis (strain CCMP3155)</name>
    <dbReference type="NCBI Taxonomy" id="1169540"/>
    <lineage>
        <taxon>Eukaryota</taxon>
        <taxon>Sar</taxon>
        <taxon>Alveolata</taxon>
        <taxon>Colpodellida</taxon>
        <taxon>Vitrellaceae</taxon>
        <taxon>Vitrella</taxon>
    </lineage>
</organism>
<evidence type="ECO:0000259" key="12">
    <source>
        <dbReference type="Pfam" id="PF00999"/>
    </source>
</evidence>
<feature type="compositionally biased region" description="Low complexity" evidence="10">
    <location>
        <begin position="797"/>
        <end position="809"/>
    </location>
</feature>
<evidence type="ECO:0000256" key="4">
    <source>
        <dbReference type="ARBA" id="ARBA00022989"/>
    </source>
</evidence>
<keyword evidence="14" id="KW-1185">Reference proteome</keyword>
<feature type="region of interest" description="Disordered" evidence="10">
    <location>
        <begin position="29"/>
        <end position="121"/>
    </location>
</feature>
<comment type="subcellular location">
    <subcellularLocation>
        <location evidence="1">Membrane</location>
        <topology evidence="1">Multi-pass membrane protein</topology>
    </subcellularLocation>
</comment>
<keyword evidence="3 9" id="KW-0812">Transmembrane</keyword>
<feature type="transmembrane region" description="Helical" evidence="11">
    <location>
        <begin position="505"/>
        <end position="529"/>
    </location>
</feature>
<feature type="compositionally biased region" description="Polar residues" evidence="10">
    <location>
        <begin position="868"/>
        <end position="881"/>
    </location>
</feature>
<proteinExistence type="inferred from homology"/>
<feature type="transmembrane region" description="Helical" evidence="11">
    <location>
        <begin position="576"/>
        <end position="595"/>
    </location>
</feature>
<feature type="transmembrane region" description="Helical" evidence="11">
    <location>
        <begin position="217"/>
        <end position="240"/>
    </location>
</feature>
<evidence type="ECO:0000256" key="10">
    <source>
        <dbReference type="SAM" id="MobiDB-lite"/>
    </source>
</evidence>
<feature type="compositionally biased region" description="Low complexity" evidence="10">
    <location>
        <begin position="683"/>
        <end position="696"/>
    </location>
</feature>
<feature type="transmembrane region" description="Helical" evidence="11">
    <location>
        <begin position="379"/>
        <end position="403"/>
    </location>
</feature>
<sequence length="892" mass="96085">MSEGTEEIAKSTSVVDAMAAVVSDLLGSEDHTGLFQMGGQREEDAAPENRREDAENEEPETDTADAGEGDEDSGEDKPPEDQEEQQEEADADAAASNATDATNTTTAAAAAQPQPTLPPNVASVVSQTLGQLNETLSTNATWSVLQHLNDSTAPLMNDAGLAYLNTTLGMGVPPVIVVIKALDPPAWATATPTTPPKSVDEDTPPPLELLKSEEKEVVVSTGLLLLLIILVVSLFGAHVLKKLKVKWLQLPVWATFLGLITGAMLKYVYKQETILENILAFNDDVFFILLLPPIIFESGFSMSGNRARLFFKHFGAILWFALFATLMSFVWVGAMMFFSGQIGICKALTLQESFAFGALISSTDPVSVLAIFKEMNADAVLYTLIFGESLLNDAIAIVLYRTIVSESSTDIWRATVSFLVVFASSFVIGVAVGLISALTYKYMDLHKVENQVLEASLLLIFPWIAYLVADGFGHSGIVAILFCGIVMAHYTYPNLSDSAQNLGHSVFSALALLAESVVFVFLGLAVWSFNQTWDVPMLLVCTLLYVTMGRIISVYATAFFVNLFRTSTKIPRNFQHIMVIGGLRGAIAFALSLRARHDFKEEGGPALLTITLFYALFTIVGIGSVSVPIFEKLDVFEKESCAYELIRPTTESLTSGQCGCLKRAIFRVDREFMRKIFTNAPTGRGSVSRGPSPSSSFHINSGRGGRGSFVEMETSPSHRSYDPRQADARLSVHPVISPPPGISPEMVGRRTPKDDHVDLERLPDAAPYSDSDGPPRQHRSSMRPSGRMLHYVEPSAAAPAAVGGKKGPVAPQPPSHNLLDLSSNPLSRGHAMNGTVGLNGEPSTLTRQPAGPSGSSESSGREADEEMSPSSDMNNEMSQDSGGQGETGRSAI</sequence>
<dbReference type="InterPro" id="IPR004709">
    <property type="entry name" value="NaH_exchanger"/>
</dbReference>
<feature type="compositionally biased region" description="Acidic residues" evidence="10">
    <location>
        <begin position="81"/>
        <end position="91"/>
    </location>
</feature>
<feature type="transmembrane region" description="Helical" evidence="11">
    <location>
        <begin position="316"/>
        <end position="342"/>
    </location>
</feature>
<feature type="compositionally biased region" description="Basic and acidic residues" evidence="10">
    <location>
        <begin position="40"/>
        <end position="53"/>
    </location>
</feature>
<feature type="domain" description="Cation/H+ exchanger transmembrane" evidence="12">
    <location>
        <begin position="230"/>
        <end position="631"/>
    </location>
</feature>
<evidence type="ECO:0000256" key="11">
    <source>
        <dbReference type="SAM" id="Phobius"/>
    </source>
</evidence>
<feature type="region of interest" description="Disordered" evidence="10">
    <location>
        <begin position="681"/>
        <end position="784"/>
    </location>
</feature>
<evidence type="ECO:0000256" key="6">
    <source>
        <dbReference type="ARBA" id="ARBA00023065"/>
    </source>
</evidence>
<keyword evidence="7 11" id="KW-0472">Membrane</keyword>
<dbReference type="NCBIfam" id="TIGR00840">
    <property type="entry name" value="b_cpa1"/>
    <property type="match status" value="1"/>
</dbReference>
<dbReference type="EMBL" id="CDMY01000377">
    <property type="protein sequence ID" value="CEM07750.1"/>
    <property type="molecule type" value="Genomic_DNA"/>
</dbReference>
<keyword evidence="8 9" id="KW-0739">Sodium transport</keyword>
<evidence type="ECO:0000256" key="1">
    <source>
        <dbReference type="ARBA" id="ARBA00004141"/>
    </source>
</evidence>
<keyword evidence="6 9" id="KW-0406">Ion transport</keyword>
<evidence type="ECO:0000256" key="8">
    <source>
        <dbReference type="ARBA" id="ARBA00023201"/>
    </source>
</evidence>
<dbReference type="GO" id="GO:0005886">
    <property type="term" value="C:plasma membrane"/>
    <property type="evidence" value="ECO:0007669"/>
    <property type="project" value="TreeGrafter"/>
</dbReference>
<feature type="transmembrane region" description="Helical" evidence="11">
    <location>
        <begin position="475"/>
        <end position="493"/>
    </location>
</feature>
<keyword evidence="4 11" id="KW-1133">Transmembrane helix</keyword>
<evidence type="ECO:0000313" key="14">
    <source>
        <dbReference type="Proteomes" id="UP000041254"/>
    </source>
</evidence>
<dbReference type="InterPro" id="IPR006153">
    <property type="entry name" value="Cation/H_exchanger_TM"/>
</dbReference>
<keyword evidence="9" id="KW-0050">Antiport</keyword>
<evidence type="ECO:0000313" key="13">
    <source>
        <dbReference type="EMBL" id="CEM07750.1"/>
    </source>
</evidence>
<reference evidence="13 14" key="1">
    <citation type="submission" date="2014-11" db="EMBL/GenBank/DDBJ databases">
        <authorList>
            <person name="Zhu J."/>
            <person name="Qi W."/>
            <person name="Song R."/>
        </authorList>
    </citation>
    <scope>NUCLEOTIDE SEQUENCE [LARGE SCALE GENOMIC DNA]</scope>
</reference>
<feature type="transmembrane region" description="Helical" evidence="11">
    <location>
        <begin position="415"/>
        <end position="440"/>
    </location>
</feature>
<accession>A0A0G4F5I9</accession>
<evidence type="ECO:0000256" key="5">
    <source>
        <dbReference type="ARBA" id="ARBA00023053"/>
    </source>
</evidence>
<keyword evidence="2 9" id="KW-0813">Transport</keyword>
<name>A0A0G4F5I9_VITBC</name>